<gene>
    <name evidence="2" type="ordered locus">azo0825</name>
</gene>
<dbReference type="Proteomes" id="UP000002588">
    <property type="component" value="Chromosome"/>
</dbReference>
<reference evidence="2 3" key="1">
    <citation type="journal article" date="2006" name="Nat. Biotechnol.">
        <title>Complete genome of the mutualistic, N2-fixing grass endophyte Azoarcus sp. strain BH72.</title>
        <authorList>
            <person name="Krause A."/>
            <person name="Ramakumar A."/>
            <person name="Bartels D."/>
            <person name="Battistoni F."/>
            <person name="Bekel T."/>
            <person name="Boch J."/>
            <person name="Boehm M."/>
            <person name="Friedrich F."/>
            <person name="Hurek T."/>
            <person name="Krause L."/>
            <person name="Linke B."/>
            <person name="McHardy A.C."/>
            <person name="Sarkar A."/>
            <person name="Schneiker S."/>
            <person name="Syed A.A."/>
            <person name="Thauer R."/>
            <person name="Vorhoelter F.-J."/>
            <person name="Weidner S."/>
            <person name="Puehler A."/>
            <person name="Reinhold-Hurek B."/>
            <person name="Kaiser O."/>
            <person name="Goesmann A."/>
        </authorList>
    </citation>
    <scope>NUCLEOTIDE SEQUENCE [LARGE SCALE GENOMIC DNA]</scope>
    <source>
        <strain evidence="2 3">BH72</strain>
    </source>
</reference>
<sequence length="73" mass="7835">MQRGFEDDRMKGRGPCKRDGAAQRRKSGGGNAKVTVTPGRAWSGAAMPMVIEARAKVAVPALAGRRWPEREAA</sequence>
<dbReference type="HOGENOM" id="CLU_2696601_0_0_4"/>
<dbReference type="AlphaFoldDB" id="A1K3N7"/>
<name>A1K3N7_AZOSB</name>
<evidence type="ECO:0000313" key="2">
    <source>
        <dbReference type="EMBL" id="CAL93442.1"/>
    </source>
</evidence>
<feature type="compositionally biased region" description="Basic and acidic residues" evidence="1">
    <location>
        <begin position="1"/>
        <end position="22"/>
    </location>
</feature>
<proteinExistence type="predicted"/>
<dbReference type="STRING" id="62928.azo0825"/>
<evidence type="ECO:0000313" key="3">
    <source>
        <dbReference type="Proteomes" id="UP000002588"/>
    </source>
</evidence>
<organism evidence="2 3">
    <name type="scientific">Azoarcus sp. (strain BH72)</name>
    <dbReference type="NCBI Taxonomy" id="418699"/>
    <lineage>
        <taxon>Bacteria</taxon>
        <taxon>Pseudomonadati</taxon>
        <taxon>Pseudomonadota</taxon>
        <taxon>Betaproteobacteria</taxon>
        <taxon>Rhodocyclales</taxon>
        <taxon>Zoogloeaceae</taxon>
        <taxon>Azoarcus</taxon>
    </lineage>
</organism>
<dbReference type="RefSeq" id="WP_011764559.1">
    <property type="nucleotide sequence ID" value="NC_008702.1"/>
</dbReference>
<dbReference type="EMBL" id="AM406670">
    <property type="protein sequence ID" value="CAL93442.1"/>
    <property type="molecule type" value="Genomic_DNA"/>
</dbReference>
<evidence type="ECO:0000256" key="1">
    <source>
        <dbReference type="SAM" id="MobiDB-lite"/>
    </source>
</evidence>
<accession>A1K3N7</accession>
<protein>
    <submittedName>
        <fullName evidence="2">Uncharacterized protein</fullName>
    </submittedName>
</protein>
<dbReference type="KEGG" id="azo:azo0825"/>
<feature type="region of interest" description="Disordered" evidence="1">
    <location>
        <begin position="1"/>
        <end position="37"/>
    </location>
</feature>
<keyword evidence="3" id="KW-1185">Reference proteome</keyword>